<proteinExistence type="inferred from homology"/>
<protein>
    <recommendedName>
        <fullName evidence="3">PH domain-containing protein</fullName>
    </recommendedName>
</protein>
<dbReference type="InterPro" id="IPR001849">
    <property type="entry name" value="PH_domain"/>
</dbReference>
<dbReference type="InterPro" id="IPR026088">
    <property type="entry name" value="Niban-like"/>
</dbReference>
<dbReference type="SMART" id="SM00233">
    <property type="entry name" value="PH"/>
    <property type="match status" value="1"/>
</dbReference>
<dbReference type="PANTHER" id="PTHR14392:SF8">
    <property type="entry name" value="PH DOMAIN-CONTAINING PROTEIN DDB_G0267786"/>
    <property type="match status" value="1"/>
</dbReference>
<dbReference type="Pfam" id="PF26086">
    <property type="entry name" value="Niban2"/>
    <property type="match status" value="1"/>
</dbReference>
<evidence type="ECO:0000259" key="3">
    <source>
        <dbReference type="PROSITE" id="PS50003"/>
    </source>
</evidence>
<feature type="compositionally biased region" description="Basic and acidic residues" evidence="2">
    <location>
        <begin position="48"/>
        <end position="57"/>
    </location>
</feature>
<evidence type="ECO:0000256" key="2">
    <source>
        <dbReference type="SAM" id="MobiDB-lite"/>
    </source>
</evidence>
<dbReference type="SUPFAM" id="SSF50729">
    <property type="entry name" value="PH domain-like"/>
    <property type="match status" value="1"/>
</dbReference>
<dbReference type="InterPro" id="IPR011993">
    <property type="entry name" value="PH-like_dom_sf"/>
</dbReference>
<dbReference type="Pfam" id="PF00169">
    <property type="entry name" value="PH"/>
    <property type="match status" value="1"/>
</dbReference>
<organism evidence="4">
    <name type="scientific">Arcella intermedia</name>
    <dbReference type="NCBI Taxonomy" id="1963864"/>
    <lineage>
        <taxon>Eukaryota</taxon>
        <taxon>Amoebozoa</taxon>
        <taxon>Tubulinea</taxon>
        <taxon>Elardia</taxon>
        <taxon>Arcellinida</taxon>
        <taxon>Sphaerothecina</taxon>
        <taxon>Arcellidae</taxon>
        <taxon>Arcella</taxon>
    </lineage>
</organism>
<evidence type="ECO:0000313" key="4">
    <source>
        <dbReference type="EMBL" id="NDV30756.1"/>
    </source>
</evidence>
<dbReference type="Gene3D" id="2.30.29.30">
    <property type="entry name" value="Pleckstrin-homology domain (PH domain)/Phosphotyrosine-binding domain (PTB)"/>
    <property type="match status" value="1"/>
</dbReference>
<name>A0A6B2L1B0_9EUKA</name>
<dbReference type="EMBL" id="GIBP01001787">
    <property type="protein sequence ID" value="NDV30756.1"/>
    <property type="molecule type" value="Transcribed_RNA"/>
</dbReference>
<dbReference type="AlphaFoldDB" id="A0A6B2L1B0"/>
<feature type="domain" description="PH" evidence="3">
    <location>
        <begin position="56"/>
        <end position="182"/>
    </location>
</feature>
<evidence type="ECO:0000256" key="1">
    <source>
        <dbReference type="ARBA" id="ARBA00010251"/>
    </source>
</evidence>
<accession>A0A6B2L1B0</accession>
<comment type="similarity">
    <text evidence="1">Belongs to the Niban family.</text>
</comment>
<dbReference type="InterPro" id="IPR059060">
    <property type="entry name" value="Niban_1/2/3_dom"/>
</dbReference>
<dbReference type="PROSITE" id="PS50003">
    <property type="entry name" value="PH_DOMAIN"/>
    <property type="match status" value="1"/>
</dbReference>
<sequence length="536" mass="62062">MKNEVANLVKSVLATFTTEYVKFYALGLVKKAEDEAGAEPGPAWQLTERPEGGHTDPLKTGFLTKKGAIKKNWKKRWFVVRSDYVVEYYENEKQVQAAKPKPKGKMFLAGYRVVEDPNAGIIQNLEKLAKQMQLDISELPKPKKYPETVFEVQHSRRRCYMIEAANKEEKDAWMAMFRTVCWYAWGFDNRDPVHVWAFQNAIRETRWSLGRWGWWSSGGSETQLLSDIINDEIEYQTLGKIYSKIPGPWIIRSKIRDTVLKTIDGMVSSAVSPAWAAMSKTVEELRPKVEPTIKELVDPLGKQKAQIIEKMKDGVVGIINPIMDEHVKPHLTKILEIIKSPVVEGYEELKGLLDKQFGVFASKFNPAQPDENFRDLDYFSRWSWWEARPATQKFDVMYEPLWALHVIFSDIYPWSTIYNGQDQLRKILDNAVWTYQVEIKKAIEEKIDNPCETCKTVVFERFEEDARLATTLFYLKIFKDMIMPAFNKLVKPACKMVIDPLAELIPEPMKQFIDIHDMFDKLLNGIIDDVIKNILN</sequence>
<reference evidence="4" key="1">
    <citation type="journal article" date="2020" name="J. Eukaryot. Microbiol.">
        <title>De novo Sequencing, Assembly and Annotation of the Transcriptome for the Free-Living Testate Amoeba Arcella intermedia.</title>
        <authorList>
            <person name="Ribeiro G.M."/>
            <person name="Porfirio-Sousa A.L."/>
            <person name="Maurer-Alcala X.X."/>
            <person name="Katz L.A."/>
            <person name="Lahr D.J.G."/>
        </authorList>
    </citation>
    <scope>NUCLEOTIDE SEQUENCE</scope>
</reference>
<dbReference type="PANTHER" id="PTHR14392">
    <property type="entry name" value="NIBAN FAMILY MEMBER"/>
    <property type="match status" value="1"/>
</dbReference>
<feature type="region of interest" description="Disordered" evidence="2">
    <location>
        <begin position="39"/>
        <end position="60"/>
    </location>
</feature>